<evidence type="ECO:0000256" key="7">
    <source>
        <dbReference type="RuleBase" id="RU003330"/>
    </source>
</evidence>
<dbReference type="Proteomes" id="UP000015453">
    <property type="component" value="Unassembled WGS sequence"/>
</dbReference>
<dbReference type="Pfam" id="PF00406">
    <property type="entry name" value="ADK"/>
    <property type="match status" value="1"/>
</dbReference>
<dbReference type="SUPFAM" id="SSF52540">
    <property type="entry name" value="P-loop containing nucleoside triphosphate hydrolases"/>
    <property type="match status" value="1"/>
</dbReference>
<name>S8E577_9LAMI</name>
<dbReference type="EMBL" id="AUSU01001476">
    <property type="protein sequence ID" value="EPS70928.1"/>
    <property type="molecule type" value="Genomic_DNA"/>
</dbReference>
<keyword evidence="4" id="KW-0547">Nucleotide-binding</keyword>
<dbReference type="InterPro" id="IPR000850">
    <property type="entry name" value="Adenylat/UMP-CMP_kin"/>
</dbReference>
<evidence type="ECO:0000256" key="5">
    <source>
        <dbReference type="ARBA" id="ARBA00022777"/>
    </source>
</evidence>
<evidence type="ECO:0000256" key="2">
    <source>
        <dbReference type="ARBA" id="ARBA00012955"/>
    </source>
</evidence>
<comment type="caution">
    <text evidence="8">The sequence shown here is derived from an EMBL/GenBank/DDBJ whole genome shotgun (WGS) entry which is preliminary data.</text>
</comment>
<keyword evidence="9" id="KW-1185">Reference proteome</keyword>
<dbReference type="GO" id="GO:0005524">
    <property type="term" value="F:ATP binding"/>
    <property type="evidence" value="ECO:0007669"/>
    <property type="project" value="InterPro"/>
</dbReference>
<feature type="non-terminal residue" evidence="8">
    <location>
        <position position="259"/>
    </location>
</feature>
<keyword evidence="5 7" id="KW-0418">Kinase</keyword>
<dbReference type="PANTHER" id="PTHR23359">
    <property type="entry name" value="NUCLEOTIDE KINASE"/>
    <property type="match status" value="1"/>
</dbReference>
<evidence type="ECO:0000256" key="4">
    <source>
        <dbReference type="ARBA" id="ARBA00022741"/>
    </source>
</evidence>
<organism evidence="8 9">
    <name type="scientific">Genlisea aurea</name>
    <dbReference type="NCBI Taxonomy" id="192259"/>
    <lineage>
        <taxon>Eukaryota</taxon>
        <taxon>Viridiplantae</taxon>
        <taxon>Streptophyta</taxon>
        <taxon>Embryophyta</taxon>
        <taxon>Tracheophyta</taxon>
        <taxon>Spermatophyta</taxon>
        <taxon>Magnoliopsida</taxon>
        <taxon>eudicotyledons</taxon>
        <taxon>Gunneridae</taxon>
        <taxon>Pentapetalae</taxon>
        <taxon>asterids</taxon>
        <taxon>lamiids</taxon>
        <taxon>Lamiales</taxon>
        <taxon>Lentibulariaceae</taxon>
        <taxon>Genlisea</taxon>
    </lineage>
</organism>
<keyword evidence="3 7" id="KW-0808">Transferase</keyword>
<accession>S8E577</accession>
<evidence type="ECO:0000256" key="1">
    <source>
        <dbReference type="ARBA" id="ARBA00007220"/>
    </source>
</evidence>
<sequence>MPVLNRLGAVPWISSCLRRSYVSAGAAAVVSQVDVCFDDSSVSKPKRKLRVQEESEEGQTFERGIQWVIMGDPIVRRHLYARRLAELLDVPHISMGSLLRQELYPSSPLYKKISNAVNEGKLVQENVIFALLSKRLEEGYHRGETGFILDGIPRTAMQAEILDQVAEIDLVLNLKHGEESSIMKQTSVSTPSGINIRLKFPSAGHAEMDGIWKEKHAEQRRSVEEYYKQRRKLFNFKVSGESGETTWQGLLSALHLTHI</sequence>
<dbReference type="Gene3D" id="3.40.50.300">
    <property type="entry name" value="P-loop containing nucleotide triphosphate hydrolases"/>
    <property type="match status" value="1"/>
</dbReference>
<evidence type="ECO:0000313" key="9">
    <source>
        <dbReference type="Proteomes" id="UP000015453"/>
    </source>
</evidence>
<gene>
    <name evidence="8" type="ORF">M569_03837</name>
</gene>
<dbReference type="EC" id="2.7.4.3" evidence="2"/>
<dbReference type="PRINTS" id="PR00094">
    <property type="entry name" value="ADENYLTKNASE"/>
</dbReference>
<comment type="similarity">
    <text evidence="1 7">Belongs to the adenylate kinase family.</text>
</comment>
<dbReference type="InterPro" id="IPR027417">
    <property type="entry name" value="P-loop_NTPase"/>
</dbReference>
<dbReference type="CDD" id="cd01428">
    <property type="entry name" value="ADK"/>
    <property type="match status" value="1"/>
</dbReference>
<dbReference type="InterPro" id="IPR033690">
    <property type="entry name" value="Adenylat_kinase_CS"/>
</dbReference>
<proteinExistence type="inferred from homology"/>
<evidence type="ECO:0000313" key="8">
    <source>
        <dbReference type="EMBL" id="EPS70928.1"/>
    </source>
</evidence>
<evidence type="ECO:0000256" key="3">
    <source>
        <dbReference type="ARBA" id="ARBA00022679"/>
    </source>
</evidence>
<evidence type="ECO:0000256" key="6">
    <source>
        <dbReference type="ARBA" id="ARBA00031517"/>
    </source>
</evidence>
<reference evidence="8 9" key="1">
    <citation type="journal article" date="2013" name="BMC Genomics">
        <title>The miniature genome of a carnivorous plant Genlisea aurea contains a low number of genes and short non-coding sequences.</title>
        <authorList>
            <person name="Leushkin E.V."/>
            <person name="Sutormin R.A."/>
            <person name="Nabieva E.R."/>
            <person name="Penin A.A."/>
            <person name="Kondrashov A.S."/>
            <person name="Logacheva M.D."/>
        </authorList>
    </citation>
    <scope>NUCLEOTIDE SEQUENCE [LARGE SCALE GENOMIC DNA]</scope>
</reference>
<dbReference type="OrthoDB" id="439792at2759"/>
<dbReference type="AlphaFoldDB" id="S8E577"/>
<protein>
    <recommendedName>
        <fullName evidence="2">adenylate kinase</fullName>
        <ecNumber evidence="2">2.7.4.3</ecNumber>
    </recommendedName>
    <alternativeName>
        <fullName evidence="6">ATP:AMP phosphotransferase</fullName>
    </alternativeName>
</protein>
<dbReference type="GO" id="GO:0004017">
    <property type="term" value="F:AMP kinase activity"/>
    <property type="evidence" value="ECO:0007669"/>
    <property type="project" value="UniProtKB-EC"/>
</dbReference>
<dbReference type="PROSITE" id="PS00113">
    <property type="entry name" value="ADENYLATE_KINASE"/>
    <property type="match status" value="1"/>
</dbReference>